<gene>
    <name evidence="4" type="ORF">M409DRAFT_17057</name>
</gene>
<dbReference type="InterPro" id="IPR015814">
    <property type="entry name" value="Pgluconate_DH_NAD-bd_C"/>
</dbReference>
<proteinExistence type="inferred from homology"/>
<dbReference type="OrthoDB" id="9988102at2759"/>
<dbReference type="SUPFAM" id="SSF51735">
    <property type="entry name" value="NAD(P)-binding Rossmann-fold domains"/>
    <property type="match status" value="1"/>
</dbReference>
<sequence>MALATLGIISIGDMGLGIARLAIANNYKVITNASDRSQATQDRAKRNFVQLVDTDVDLCNKADYVLSIVPPRNAIATAQRIAKAAMKPDFKARSNPLYFLDLNAISPKSSREIDSLFTQSSQIRFIDGGIIGGPPNLKDDGTWSKPSIPLSGPHSLSSAQPSGEHLAQILNMRHINNTIGSATGLKMCFASLSKGFAALAIQSFTTAQNLGVLDELRTHLDEYAPGNRARAEKGLTGMPPKAYRWVAEMEEIAATFEADGGFNADESIFRSIARVYDFVANGTELGKETMENRSRGTTADDVARLMAEGAERRKVKTD</sequence>
<protein>
    <recommendedName>
        <fullName evidence="6">Phosphogluconate dehydrogenase NAD-binding putative C-terminal domain-containing protein</fullName>
    </recommendedName>
</protein>
<dbReference type="GO" id="GO:0003677">
    <property type="term" value="F:DNA binding"/>
    <property type="evidence" value="ECO:0007669"/>
    <property type="project" value="TreeGrafter"/>
</dbReference>
<dbReference type="InterPro" id="IPR051265">
    <property type="entry name" value="HIBADH-related_NP60_sf"/>
</dbReference>
<dbReference type="PANTHER" id="PTHR43580">
    <property type="entry name" value="OXIDOREDUCTASE GLYR1-RELATED"/>
    <property type="match status" value="1"/>
</dbReference>
<evidence type="ECO:0000259" key="2">
    <source>
        <dbReference type="Pfam" id="PF03446"/>
    </source>
</evidence>
<dbReference type="GeneID" id="54557158"/>
<accession>A0A6A6D3S7</accession>
<dbReference type="InterPro" id="IPR006115">
    <property type="entry name" value="6PGDH_NADP-bd"/>
</dbReference>
<dbReference type="GO" id="GO:0031491">
    <property type="term" value="F:nucleosome binding"/>
    <property type="evidence" value="ECO:0007669"/>
    <property type="project" value="TreeGrafter"/>
</dbReference>
<name>A0A6A6D3S7_ZASCE</name>
<dbReference type="Gene3D" id="1.10.1040.10">
    <property type="entry name" value="N-(1-d-carboxylethyl)-l-norvaline Dehydrogenase, domain 2"/>
    <property type="match status" value="1"/>
</dbReference>
<keyword evidence="5" id="KW-1185">Reference proteome</keyword>
<dbReference type="Gene3D" id="3.40.50.720">
    <property type="entry name" value="NAD(P)-binding Rossmann-like Domain"/>
    <property type="match status" value="1"/>
</dbReference>
<dbReference type="AlphaFoldDB" id="A0A6A6D3S7"/>
<evidence type="ECO:0000256" key="1">
    <source>
        <dbReference type="ARBA" id="ARBA00007598"/>
    </source>
</evidence>
<dbReference type="EMBL" id="ML993580">
    <property type="protein sequence ID" value="KAF2173108.1"/>
    <property type="molecule type" value="Genomic_DNA"/>
</dbReference>
<evidence type="ECO:0000259" key="3">
    <source>
        <dbReference type="Pfam" id="PF09130"/>
    </source>
</evidence>
<evidence type="ECO:0000313" key="4">
    <source>
        <dbReference type="EMBL" id="KAF2173108.1"/>
    </source>
</evidence>
<reference evidence="4" key="1">
    <citation type="journal article" date="2020" name="Stud. Mycol.">
        <title>101 Dothideomycetes genomes: a test case for predicting lifestyles and emergence of pathogens.</title>
        <authorList>
            <person name="Haridas S."/>
            <person name="Albert R."/>
            <person name="Binder M."/>
            <person name="Bloem J."/>
            <person name="Labutti K."/>
            <person name="Salamov A."/>
            <person name="Andreopoulos B."/>
            <person name="Baker S."/>
            <person name="Barry K."/>
            <person name="Bills G."/>
            <person name="Bluhm B."/>
            <person name="Cannon C."/>
            <person name="Castanera R."/>
            <person name="Culley D."/>
            <person name="Daum C."/>
            <person name="Ezra D."/>
            <person name="Gonzalez J."/>
            <person name="Henrissat B."/>
            <person name="Kuo A."/>
            <person name="Liang C."/>
            <person name="Lipzen A."/>
            <person name="Lutzoni F."/>
            <person name="Magnuson J."/>
            <person name="Mondo S."/>
            <person name="Nolan M."/>
            <person name="Ohm R."/>
            <person name="Pangilinan J."/>
            <person name="Park H.-J."/>
            <person name="Ramirez L."/>
            <person name="Alfaro M."/>
            <person name="Sun H."/>
            <person name="Tritt A."/>
            <person name="Yoshinaga Y."/>
            <person name="Zwiers L.-H."/>
            <person name="Turgeon B."/>
            <person name="Goodwin S."/>
            <person name="Spatafora J."/>
            <person name="Crous P."/>
            <person name="Grigoriev I."/>
        </authorList>
    </citation>
    <scope>NUCLEOTIDE SEQUENCE</scope>
    <source>
        <strain evidence="4">ATCC 36951</strain>
    </source>
</reference>
<comment type="similarity">
    <text evidence="1">Belongs to the HIBADH-related family. NP60 subfamily.</text>
</comment>
<dbReference type="InterPro" id="IPR036291">
    <property type="entry name" value="NAD(P)-bd_dom_sf"/>
</dbReference>
<dbReference type="SUPFAM" id="SSF48179">
    <property type="entry name" value="6-phosphogluconate dehydrogenase C-terminal domain-like"/>
    <property type="match status" value="1"/>
</dbReference>
<organism evidence="4 5">
    <name type="scientific">Zasmidium cellare ATCC 36951</name>
    <dbReference type="NCBI Taxonomy" id="1080233"/>
    <lineage>
        <taxon>Eukaryota</taxon>
        <taxon>Fungi</taxon>
        <taxon>Dikarya</taxon>
        <taxon>Ascomycota</taxon>
        <taxon>Pezizomycotina</taxon>
        <taxon>Dothideomycetes</taxon>
        <taxon>Dothideomycetidae</taxon>
        <taxon>Mycosphaerellales</taxon>
        <taxon>Mycosphaerellaceae</taxon>
        <taxon>Zasmidium</taxon>
    </lineage>
</organism>
<dbReference type="InterPro" id="IPR008927">
    <property type="entry name" value="6-PGluconate_DH-like_C_sf"/>
</dbReference>
<dbReference type="GO" id="GO:0140673">
    <property type="term" value="P:transcription elongation-coupled chromatin remodeling"/>
    <property type="evidence" value="ECO:0007669"/>
    <property type="project" value="TreeGrafter"/>
</dbReference>
<dbReference type="GO" id="GO:0050661">
    <property type="term" value="F:NADP binding"/>
    <property type="evidence" value="ECO:0007669"/>
    <property type="project" value="InterPro"/>
</dbReference>
<dbReference type="PANTHER" id="PTHR43580:SF2">
    <property type="entry name" value="CYTOKINE-LIKE NUCLEAR FACTOR N-PAC"/>
    <property type="match status" value="1"/>
</dbReference>
<dbReference type="Pfam" id="PF03446">
    <property type="entry name" value="NAD_binding_2"/>
    <property type="match status" value="1"/>
</dbReference>
<evidence type="ECO:0000313" key="5">
    <source>
        <dbReference type="Proteomes" id="UP000799537"/>
    </source>
</evidence>
<dbReference type="Proteomes" id="UP000799537">
    <property type="component" value="Unassembled WGS sequence"/>
</dbReference>
<feature type="domain" description="6-phosphogluconate dehydrogenase NADP-binding" evidence="2">
    <location>
        <begin position="6"/>
        <end position="135"/>
    </location>
</feature>
<feature type="domain" description="Phosphogluconate dehydrogenase NAD-binding putative C-terminal" evidence="3">
    <location>
        <begin position="207"/>
        <end position="278"/>
    </location>
</feature>
<dbReference type="Pfam" id="PF09130">
    <property type="entry name" value="DUF1932"/>
    <property type="match status" value="1"/>
</dbReference>
<dbReference type="InterPro" id="IPR013328">
    <property type="entry name" value="6PGD_dom2"/>
</dbReference>
<evidence type="ECO:0008006" key="6">
    <source>
        <dbReference type="Google" id="ProtNLM"/>
    </source>
</evidence>
<dbReference type="RefSeq" id="XP_033673997.1">
    <property type="nucleotide sequence ID" value="XM_033803886.1"/>
</dbReference>
<dbReference type="GO" id="GO:0000785">
    <property type="term" value="C:chromatin"/>
    <property type="evidence" value="ECO:0007669"/>
    <property type="project" value="TreeGrafter"/>
</dbReference>